<evidence type="ECO:0008006" key="9">
    <source>
        <dbReference type="Google" id="ProtNLM"/>
    </source>
</evidence>
<sequence>MADITKIALSESELSDVDQLLVFEYFIRRLVDHRNLAIGYAKHEYRYSNNSIRTNEFILEICGWADELLKHAWAACGKHASKCPPLEAIIDASIDHLPRLPPVAQTSKLLNTIIFLHLTSTKSYSAHTRSFLLRSFGTFDEWAVAETLKHPDEATKAADGAKERHAQRSKIWRRVGIGAGAVAGGVLIGVTGGLAAPLVGAGLSSVLGILGIGGPIGLIATGLASSGAVCGALFGAYGAKSTAEMVARHTREIRDMEFVPVRPMTNSLAVRICISGWLESPTDIVGPWMVYNSDQDTFALQWEVEALQTLSTALYDLIRLNAMNYIKWSVLKHTVLSTLMAGLSPLFLLKIGQIVDNPWSNAKALAVKAGKVLGTLLAERALGNRPVTLTGYSLGSLVIVEALKYLAELPPAKTAHIVQDVFLFGTPAPTSQSMWAAMRRVVAGRIVNCYAESDYVLAILSRTTDGEWGVAGLQPVDVPGVENVQCLEVQGHLQWRGRVGQYLQLCGADGVQPEEVELQLREVAEPFAKEMEKELELMDLARAEEEVHNESKP</sequence>
<reference evidence="7 8" key="1">
    <citation type="submission" date="2014-06" db="EMBL/GenBank/DDBJ databases">
        <title>Evolutionary Origins and Diversification of the Mycorrhizal Mutualists.</title>
        <authorList>
            <consortium name="DOE Joint Genome Institute"/>
            <consortium name="Mycorrhizal Genomics Consortium"/>
            <person name="Kohler A."/>
            <person name="Kuo A."/>
            <person name="Nagy L.G."/>
            <person name="Floudas D."/>
            <person name="Copeland A."/>
            <person name="Barry K.W."/>
            <person name="Cichocki N."/>
            <person name="Veneault-Fourrey C."/>
            <person name="LaButti K."/>
            <person name="Lindquist E.A."/>
            <person name="Lipzen A."/>
            <person name="Lundell T."/>
            <person name="Morin E."/>
            <person name="Murat C."/>
            <person name="Riley R."/>
            <person name="Ohm R."/>
            <person name="Sun H."/>
            <person name="Tunlid A."/>
            <person name="Henrissat B."/>
            <person name="Grigoriev I.V."/>
            <person name="Hibbett D.S."/>
            <person name="Martin F."/>
        </authorList>
    </citation>
    <scope>NUCLEOTIDE SEQUENCE [LARGE SCALE GENOMIC DNA]</scope>
    <source>
        <strain evidence="7 8">SS14</strain>
    </source>
</reference>
<dbReference type="HOGENOM" id="CLU_007407_0_1_1"/>
<organism evidence="7 8">
    <name type="scientific">Sphaerobolus stellatus (strain SS14)</name>
    <dbReference type="NCBI Taxonomy" id="990650"/>
    <lineage>
        <taxon>Eukaryota</taxon>
        <taxon>Fungi</taxon>
        <taxon>Dikarya</taxon>
        <taxon>Basidiomycota</taxon>
        <taxon>Agaricomycotina</taxon>
        <taxon>Agaricomycetes</taxon>
        <taxon>Phallomycetidae</taxon>
        <taxon>Geastrales</taxon>
        <taxon>Sphaerobolaceae</taxon>
        <taxon>Sphaerobolus</taxon>
    </lineage>
</organism>
<evidence type="ECO:0000256" key="2">
    <source>
        <dbReference type="ARBA" id="ARBA00009824"/>
    </source>
</evidence>
<evidence type="ECO:0000256" key="1">
    <source>
        <dbReference type="ARBA" id="ARBA00004141"/>
    </source>
</evidence>
<evidence type="ECO:0000256" key="3">
    <source>
        <dbReference type="ARBA" id="ARBA00022692"/>
    </source>
</evidence>
<gene>
    <name evidence="7" type="ORF">M422DRAFT_780381</name>
</gene>
<proteinExistence type="inferred from homology"/>
<dbReference type="GO" id="GO:0016020">
    <property type="term" value="C:membrane"/>
    <property type="evidence" value="ECO:0007669"/>
    <property type="project" value="UniProtKB-SubCell"/>
</dbReference>
<dbReference type="AlphaFoldDB" id="A0A0C9VIB6"/>
<dbReference type="PANTHER" id="PTHR17920">
    <property type="entry name" value="TRANSMEMBRANE AND COILED-COIL DOMAIN-CONTAINING PROTEIN 4 TMCO4"/>
    <property type="match status" value="1"/>
</dbReference>
<accession>A0A0C9VIB6</accession>
<keyword evidence="4 6" id="KW-1133">Transmembrane helix</keyword>
<dbReference type="OrthoDB" id="277931at2759"/>
<keyword evidence="3 6" id="KW-0812">Transmembrane</keyword>
<keyword evidence="5 6" id="KW-0472">Membrane</keyword>
<comment type="similarity">
    <text evidence="2">Belongs to the TMCO4 family.</text>
</comment>
<dbReference type="EMBL" id="KN837138">
    <property type="protein sequence ID" value="KIJ41222.1"/>
    <property type="molecule type" value="Genomic_DNA"/>
</dbReference>
<dbReference type="InterPro" id="IPR007941">
    <property type="entry name" value="DUF726"/>
</dbReference>
<evidence type="ECO:0000256" key="6">
    <source>
        <dbReference type="SAM" id="Phobius"/>
    </source>
</evidence>
<dbReference type="Pfam" id="PF05277">
    <property type="entry name" value="DUF726"/>
    <property type="match status" value="1"/>
</dbReference>
<feature type="transmembrane region" description="Helical" evidence="6">
    <location>
        <begin position="175"/>
        <end position="196"/>
    </location>
</feature>
<dbReference type="Proteomes" id="UP000054279">
    <property type="component" value="Unassembled WGS sequence"/>
</dbReference>
<evidence type="ECO:0000256" key="4">
    <source>
        <dbReference type="ARBA" id="ARBA00022989"/>
    </source>
</evidence>
<evidence type="ECO:0000256" key="5">
    <source>
        <dbReference type="ARBA" id="ARBA00023136"/>
    </source>
</evidence>
<dbReference type="PANTHER" id="PTHR17920:SF22">
    <property type="entry name" value="DUF726 DOMAIN PROTEIN (AFU_ORTHOLOGUE AFUA_2G12860)"/>
    <property type="match status" value="1"/>
</dbReference>
<keyword evidence="8" id="KW-1185">Reference proteome</keyword>
<protein>
    <recommendedName>
        <fullName evidence="9">DUF726-domain-containing protein</fullName>
    </recommendedName>
</protein>
<evidence type="ECO:0000313" key="7">
    <source>
        <dbReference type="EMBL" id="KIJ41222.1"/>
    </source>
</evidence>
<evidence type="ECO:0000313" key="8">
    <source>
        <dbReference type="Proteomes" id="UP000054279"/>
    </source>
</evidence>
<dbReference type="SUPFAM" id="SSF53474">
    <property type="entry name" value="alpha/beta-Hydrolases"/>
    <property type="match status" value="1"/>
</dbReference>
<comment type="subcellular location">
    <subcellularLocation>
        <location evidence="1">Membrane</location>
        <topology evidence="1">Multi-pass membrane protein</topology>
    </subcellularLocation>
</comment>
<dbReference type="InterPro" id="IPR029058">
    <property type="entry name" value="AB_hydrolase_fold"/>
</dbReference>
<feature type="transmembrane region" description="Helical" evidence="6">
    <location>
        <begin position="216"/>
        <end position="239"/>
    </location>
</feature>
<name>A0A0C9VIB6_SPHS4</name>